<evidence type="ECO:0000313" key="2">
    <source>
        <dbReference type="Proteomes" id="UP000306317"/>
    </source>
</evidence>
<name>A0A4S3KHM7_9GAMM</name>
<dbReference type="OrthoDB" id="8772893at2"/>
<keyword evidence="2" id="KW-1185">Reference proteome</keyword>
<sequence>MPTPSAADQASARAENFRTGFAGQSMREYKGLPIYAAPGLHEAAADLLVGAANAGARVLEFGAGSGAMSLRLTDLGFQVTASDLFPESFKPTDVPFVAADLNGAFAAQWPQGFDAVMALEIVEHLENPREVLRQIRALLPVGGQLVLSTPNIANPVSQALFLCTGQFQWFRDIDYREQGHITPLSPWVLEKALQEAGFTIRAECAVSSPFRRIRRLGWTVRLLAPWFALFNGLPRARRGEVWLVRAEAS</sequence>
<dbReference type="CDD" id="cd02440">
    <property type="entry name" value="AdoMet_MTases"/>
    <property type="match status" value="1"/>
</dbReference>
<dbReference type="InterPro" id="IPR029063">
    <property type="entry name" value="SAM-dependent_MTases_sf"/>
</dbReference>
<dbReference type="PANTHER" id="PTHR43861:SF6">
    <property type="entry name" value="METHYLTRANSFERASE TYPE 11"/>
    <property type="match status" value="1"/>
</dbReference>
<accession>A0A4S3KHM7</accession>
<protein>
    <recommendedName>
        <fullName evidence="3">SAM-dependent methyltransferase</fullName>
    </recommendedName>
</protein>
<dbReference type="Gene3D" id="3.40.50.150">
    <property type="entry name" value="Vaccinia Virus protein VP39"/>
    <property type="match status" value="1"/>
</dbReference>
<dbReference type="RefSeq" id="WP_136258127.1">
    <property type="nucleotide sequence ID" value="NZ_MWIO01000022.1"/>
</dbReference>
<evidence type="ECO:0000313" key="1">
    <source>
        <dbReference type="EMBL" id="THD07798.1"/>
    </source>
</evidence>
<dbReference type="PANTHER" id="PTHR43861">
    <property type="entry name" value="TRANS-ACONITATE 2-METHYLTRANSFERASE-RELATED"/>
    <property type="match status" value="1"/>
</dbReference>
<dbReference type="EMBL" id="MWIO01000022">
    <property type="protein sequence ID" value="THD07798.1"/>
    <property type="molecule type" value="Genomic_DNA"/>
</dbReference>
<dbReference type="Pfam" id="PF13489">
    <property type="entry name" value="Methyltransf_23"/>
    <property type="match status" value="1"/>
</dbReference>
<dbReference type="Proteomes" id="UP000306317">
    <property type="component" value="Unassembled WGS sequence"/>
</dbReference>
<dbReference type="AlphaFoldDB" id="A0A4S3KHM7"/>
<comment type="caution">
    <text evidence="1">The sequence shown here is derived from an EMBL/GenBank/DDBJ whole genome shotgun (WGS) entry which is preliminary data.</text>
</comment>
<gene>
    <name evidence="1" type="ORF">B1991_07645</name>
</gene>
<reference evidence="1 2" key="1">
    <citation type="submission" date="2017-02" db="EMBL/GenBank/DDBJ databases">
        <title>Whole genome sequencing of Rhodanobacter lindaniclasticus DSM 17932.</title>
        <authorList>
            <person name="Kumar S."/>
            <person name="Patil P."/>
            <person name="Patil P.B."/>
        </authorList>
    </citation>
    <scope>NUCLEOTIDE SEQUENCE [LARGE SCALE GENOMIC DNA]</scope>
    <source>
        <strain evidence="1 2">DSM 17932</strain>
    </source>
</reference>
<evidence type="ECO:0008006" key="3">
    <source>
        <dbReference type="Google" id="ProtNLM"/>
    </source>
</evidence>
<dbReference type="SUPFAM" id="SSF53335">
    <property type="entry name" value="S-adenosyl-L-methionine-dependent methyltransferases"/>
    <property type="match status" value="1"/>
</dbReference>
<proteinExistence type="predicted"/>
<organism evidence="1 2">
    <name type="scientific">Rhodanobacter lindaniclasticus</name>
    <dbReference type="NCBI Taxonomy" id="75310"/>
    <lineage>
        <taxon>Bacteria</taxon>
        <taxon>Pseudomonadati</taxon>
        <taxon>Pseudomonadota</taxon>
        <taxon>Gammaproteobacteria</taxon>
        <taxon>Lysobacterales</taxon>
        <taxon>Rhodanobacteraceae</taxon>
        <taxon>Rhodanobacter</taxon>
    </lineage>
</organism>